<evidence type="ECO:0000313" key="2">
    <source>
        <dbReference type="Proteomes" id="UP001152523"/>
    </source>
</evidence>
<dbReference type="AlphaFoldDB" id="A0AAV0CDH3"/>
<dbReference type="EMBL" id="CAMAPF010000027">
    <property type="protein sequence ID" value="CAH9074719.1"/>
    <property type="molecule type" value="Genomic_DNA"/>
</dbReference>
<keyword evidence="2" id="KW-1185">Reference proteome</keyword>
<accession>A0AAV0CDH3</accession>
<gene>
    <name evidence="1" type="ORF">CEPIT_LOCUS5133</name>
</gene>
<protein>
    <submittedName>
        <fullName evidence="1">Uncharacterized protein</fullName>
    </submittedName>
</protein>
<dbReference type="Proteomes" id="UP001152523">
    <property type="component" value="Unassembled WGS sequence"/>
</dbReference>
<name>A0AAV0CDH3_9ASTE</name>
<reference evidence="1" key="1">
    <citation type="submission" date="2022-07" db="EMBL/GenBank/DDBJ databases">
        <authorList>
            <person name="Macas J."/>
            <person name="Novak P."/>
            <person name="Neumann P."/>
        </authorList>
    </citation>
    <scope>NUCLEOTIDE SEQUENCE</scope>
</reference>
<organism evidence="1 2">
    <name type="scientific">Cuscuta epithymum</name>
    <dbReference type="NCBI Taxonomy" id="186058"/>
    <lineage>
        <taxon>Eukaryota</taxon>
        <taxon>Viridiplantae</taxon>
        <taxon>Streptophyta</taxon>
        <taxon>Embryophyta</taxon>
        <taxon>Tracheophyta</taxon>
        <taxon>Spermatophyta</taxon>
        <taxon>Magnoliopsida</taxon>
        <taxon>eudicotyledons</taxon>
        <taxon>Gunneridae</taxon>
        <taxon>Pentapetalae</taxon>
        <taxon>asterids</taxon>
        <taxon>lamiids</taxon>
        <taxon>Solanales</taxon>
        <taxon>Convolvulaceae</taxon>
        <taxon>Cuscuteae</taxon>
        <taxon>Cuscuta</taxon>
        <taxon>Cuscuta subgen. Cuscuta</taxon>
    </lineage>
</organism>
<comment type="caution">
    <text evidence="1">The sequence shown here is derived from an EMBL/GenBank/DDBJ whole genome shotgun (WGS) entry which is preliminary data.</text>
</comment>
<proteinExistence type="predicted"/>
<sequence length="154" mass="17989">MKPRQINQGSIEFCCKGMKEKHVVGGPKHHRHIRRRHQHVRRQGYLKLSKLGRLESLDRTIWRSPLKMAARVEGIHTFRRLCFLPVEAAGGSKLKLFHIHQRLHFLPTVAALIQHQRHSKFTKIRVKVKCHFHSCIYAEAHVNSSWACNLNLNS</sequence>
<evidence type="ECO:0000313" key="1">
    <source>
        <dbReference type="EMBL" id="CAH9074719.1"/>
    </source>
</evidence>